<gene>
    <name evidence="5" type="ORF">HXW94_15510</name>
</gene>
<evidence type="ECO:0000256" key="4">
    <source>
        <dbReference type="SAM" id="SignalP"/>
    </source>
</evidence>
<dbReference type="InterPro" id="IPR018759">
    <property type="entry name" value="BBP2_2"/>
</dbReference>
<reference evidence="5 6" key="1">
    <citation type="submission" date="2020-06" db="EMBL/GenBank/DDBJ databases">
        <title>High-quality draft genome of sulfate reducer Desulfobacter latus type strain AcrS2 isolated from marine sediment.</title>
        <authorList>
            <person name="Hoppe M."/>
            <person name="Larsen C.K."/>
            <person name="Marshall I.P.G."/>
            <person name="Schramm A."/>
            <person name="Marietou A.G."/>
        </authorList>
    </citation>
    <scope>NUCLEOTIDE SEQUENCE [LARGE SCALE GENOMIC DNA]</scope>
    <source>
        <strain evidence="5 6">AcRS2</strain>
    </source>
</reference>
<evidence type="ECO:0000313" key="5">
    <source>
        <dbReference type="EMBL" id="NWH06372.1"/>
    </source>
</evidence>
<keyword evidence="2" id="KW-0472">Membrane</keyword>
<dbReference type="Proteomes" id="UP000553343">
    <property type="component" value="Unassembled WGS sequence"/>
</dbReference>
<comment type="caution">
    <text evidence="5">The sequence shown here is derived from an EMBL/GenBank/DDBJ whole genome shotgun (WGS) entry which is preliminary data.</text>
</comment>
<dbReference type="InterPro" id="IPR036942">
    <property type="entry name" value="Beta-barrel_TonB_sf"/>
</dbReference>
<dbReference type="SUPFAM" id="SSF56935">
    <property type="entry name" value="Porins"/>
    <property type="match status" value="1"/>
</dbReference>
<feature type="signal peptide" evidence="4">
    <location>
        <begin position="1"/>
        <end position="22"/>
    </location>
</feature>
<dbReference type="EMBL" id="JACADJ010000072">
    <property type="protein sequence ID" value="NWH06372.1"/>
    <property type="molecule type" value="Genomic_DNA"/>
</dbReference>
<evidence type="ECO:0000313" key="6">
    <source>
        <dbReference type="Proteomes" id="UP000553343"/>
    </source>
</evidence>
<evidence type="ECO:0000256" key="3">
    <source>
        <dbReference type="ARBA" id="ARBA00023237"/>
    </source>
</evidence>
<organism evidence="5 6">
    <name type="scientific">Desulfobacter latus</name>
    <dbReference type="NCBI Taxonomy" id="2292"/>
    <lineage>
        <taxon>Bacteria</taxon>
        <taxon>Pseudomonadati</taxon>
        <taxon>Thermodesulfobacteriota</taxon>
        <taxon>Desulfobacteria</taxon>
        <taxon>Desulfobacterales</taxon>
        <taxon>Desulfobacteraceae</taxon>
        <taxon>Desulfobacter</taxon>
    </lineage>
</organism>
<comment type="subcellular location">
    <subcellularLocation>
        <location evidence="1">Cell outer membrane</location>
    </subcellularLocation>
</comment>
<name>A0A850T9W5_9BACT</name>
<keyword evidence="3" id="KW-0998">Cell outer membrane</keyword>
<keyword evidence="4" id="KW-0732">Signal</keyword>
<feature type="chain" id="PRO_5032541622" evidence="4">
    <location>
        <begin position="23"/>
        <end position="421"/>
    </location>
</feature>
<dbReference type="GO" id="GO:0009279">
    <property type="term" value="C:cell outer membrane"/>
    <property type="evidence" value="ECO:0007669"/>
    <property type="project" value="UniProtKB-SubCell"/>
</dbReference>
<proteinExistence type="predicted"/>
<evidence type="ECO:0000256" key="2">
    <source>
        <dbReference type="ARBA" id="ARBA00023136"/>
    </source>
</evidence>
<evidence type="ECO:0000256" key="1">
    <source>
        <dbReference type="ARBA" id="ARBA00004442"/>
    </source>
</evidence>
<protein>
    <submittedName>
        <fullName evidence="5">Outer membrane beta-barrel protein</fullName>
    </submittedName>
</protein>
<dbReference type="Pfam" id="PF10082">
    <property type="entry name" value="BBP2_2"/>
    <property type="match status" value="1"/>
</dbReference>
<dbReference type="RefSeq" id="WP_178367824.1">
    <property type="nucleotide sequence ID" value="NZ_JACADJ010000072.1"/>
</dbReference>
<dbReference type="AlphaFoldDB" id="A0A850T9W5"/>
<accession>A0A850T9W5</accession>
<sequence length="421" mass="48089">MKSSIILSASLIILAVAASVRAEPYSITPWIKTKQSYSDNILFSEKNEASDFITTFTGGLTLEQNLERLKTNLSGHLNQFFYWDYNDLDSLDYNVSGSLKYRMTERAGLNASARYTKDSQKDRDTETTGLVVSGDRKKADLSLGADYMLSELNRIEISMYISDSDRNEADESEDSNTTEVGLTFRRDMSAYFKNTVGLCNLKYLHYTGEEDTYTESGLNEYTFLQNYTSDVYQFSTGFSHDISELYSLFFQVGASYTQTDEKQDIYWLSFNNISFLSPVLFSQSEYDTDTWGGIFSTGIDYKDEYWTMGLTLFQDVRGGTGTSGAIQRTSLSGTLSRKLSDALTLTFNASAYLNKSERESNSDTDTLTFNLQPGFRYKLKRNFILSFAWRFTSVEDREDDTTTTRNLVYFDLKKEFDLKDF</sequence>
<keyword evidence="6" id="KW-1185">Reference proteome</keyword>
<dbReference type="Gene3D" id="2.40.170.20">
    <property type="entry name" value="TonB-dependent receptor, beta-barrel domain"/>
    <property type="match status" value="1"/>
</dbReference>